<dbReference type="Pfam" id="PF01627">
    <property type="entry name" value="Hpt"/>
    <property type="match status" value="1"/>
</dbReference>
<dbReference type="GO" id="GO:0005886">
    <property type="term" value="C:plasma membrane"/>
    <property type="evidence" value="ECO:0007669"/>
    <property type="project" value="TreeGrafter"/>
</dbReference>
<evidence type="ECO:0000259" key="6">
    <source>
        <dbReference type="PROSITE" id="PS50110"/>
    </source>
</evidence>
<dbReference type="CDD" id="cd01949">
    <property type="entry name" value="GGDEF"/>
    <property type="match status" value="1"/>
</dbReference>
<name>A0A143DE25_9PROT</name>
<evidence type="ECO:0000256" key="5">
    <source>
        <dbReference type="PROSITE-ProRule" id="PRU00169"/>
    </source>
</evidence>
<dbReference type="PROSITE" id="PS50110">
    <property type="entry name" value="RESPONSE_REGULATORY"/>
    <property type="match status" value="1"/>
</dbReference>
<feature type="modified residue" description="Phosphohistidine" evidence="4">
    <location>
        <position position="55"/>
    </location>
</feature>
<dbReference type="KEGG" id="hjo:AY555_07220"/>
<keyword evidence="5" id="KW-0597">Phosphoprotein</keyword>
<dbReference type="GO" id="GO:1902201">
    <property type="term" value="P:negative regulation of bacterial-type flagellum-dependent cell motility"/>
    <property type="evidence" value="ECO:0007669"/>
    <property type="project" value="TreeGrafter"/>
</dbReference>
<dbReference type="EC" id="2.7.7.65" evidence="1"/>
<dbReference type="AlphaFoldDB" id="A0A143DE25"/>
<keyword evidence="10" id="KW-1185">Reference proteome</keyword>
<dbReference type="InterPro" id="IPR000160">
    <property type="entry name" value="GGDEF_dom"/>
</dbReference>
<dbReference type="GeneID" id="53316945"/>
<evidence type="ECO:0000313" key="9">
    <source>
        <dbReference type="EMBL" id="AMW35002.1"/>
    </source>
</evidence>
<reference evidence="9 10" key="1">
    <citation type="submission" date="2016-02" db="EMBL/GenBank/DDBJ databases">
        <title>Complete Genome of H5569, the type strain of the newly described species Haematospirillium jordaniae.</title>
        <authorList>
            <person name="Nicholson A.C."/>
            <person name="Humrighouse B.W."/>
            <person name="Loparov V."/>
            <person name="McQuiston J.R."/>
        </authorList>
    </citation>
    <scope>NUCLEOTIDE SEQUENCE [LARGE SCALE GENOMIC DNA]</scope>
    <source>
        <strain evidence="9 10">H5569</strain>
    </source>
</reference>
<sequence length="551" mass="60093">MTEGKLRDLIIRYVHSLDARRVSMQEAVDHFVSLAETGKDIRLDRCFADFRRDSHQLAGSAGSMGFAALGRAAMALEVMINALVERQSPPSVRDVRQMRALFERVVLRMEATNAEDSTLFALSHDGAEDAPSGQPRIIALVSSALGEFTRLAQELQPFGLELSLCSNRDCFMALLQDNQLRAVLFDRHATVSGFSADQVRALCPPSVSLVILSDKIDLRCRVDAWHNGAGSVIDISSGGAEVVDAIEHAAGPIGYAVPRVLIVDDDEAILAVCEHVLSEVGISCETLPHAENILDVISVFRPDLLVIDRHMPDFSGLEVAAAIRQQPAYTNLPLIFLTRDDNLESRIDAIRAGGDGYVTKPVDMEYLIALVRQRILRSRQLQGMISRDGLTGLLNHAAFYKRLEVEIAQAHRSGNPLSVMLLDLDYFKKVNDTWGHPTGDAVLQSLARLLRQRLRSGDLCGRLGGEEFAILLTGTKGSDALRVGGELLDAFRDITHHSGSETFTLTFSAGVAELTAGIAADQLLASADRALYAAKRGGRAQVYRDVDISSD</sequence>
<feature type="modified residue" description="4-aspartylphosphate" evidence="5">
    <location>
        <position position="308"/>
    </location>
</feature>
<dbReference type="PANTHER" id="PTHR45138">
    <property type="entry name" value="REGULATORY COMPONENTS OF SENSORY TRANSDUCTION SYSTEM"/>
    <property type="match status" value="1"/>
</dbReference>
<dbReference type="STRING" id="1549855.AY555_07220"/>
<dbReference type="Gene3D" id="1.20.120.160">
    <property type="entry name" value="HPT domain"/>
    <property type="match status" value="1"/>
</dbReference>
<dbReference type="InterPro" id="IPR036641">
    <property type="entry name" value="HPT_dom_sf"/>
</dbReference>
<dbReference type="SUPFAM" id="SSF47226">
    <property type="entry name" value="Histidine-containing phosphotransfer domain, HPT domain"/>
    <property type="match status" value="1"/>
</dbReference>
<dbReference type="Proteomes" id="UP000076066">
    <property type="component" value="Chromosome"/>
</dbReference>
<dbReference type="Gene3D" id="3.30.70.270">
    <property type="match status" value="1"/>
</dbReference>
<evidence type="ECO:0000256" key="2">
    <source>
        <dbReference type="ARBA" id="ARBA00023012"/>
    </source>
</evidence>
<dbReference type="OrthoDB" id="9812260at2"/>
<feature type="domain" description="GGDEF" evidence="7">
    <location>
        <begin position="415"/>
        <end position="547"/>
    </location>
</feature>
<dbReference type="GO" id="GO:0000160">
    <property type="term" value="P:phosphorelay signal transduction system"/>
    <property type="evidence" value="ECO:0007669"/>
    <property type="project" value="UniProtKB-KW"/>
</dbReference>
<dbReference type="EMBL" id="CP014525">
    <property type="protein sequence ID" value="AMW35002.1"/>
    <property type="molecule type" value="Genomic_DNA"/>
</dbReference>
<dbReference type="InterPro" id="IPR050469">
    <property type="entry name" value="Diguanylate_Cyclase"/>
</dbReference>
<accession>A0A143DE25</accession>
<comment type="catalytic activity">
    <reaction evidence="3">
        <text>2 GTP = 3',3'-c-di-GMP + 2 diphosphate</text>
        <dbReference type="Rhea" id="RHEA:24898"/>
        <dbReference type="ChEBI" id="CHEBI:33019"/>
        <dbReference type="ChEBI" id="CHEBI:37565"/>
        <dbReference type="ChEBI" id="CHEBI:58805"/>
        <dbReference type="EC" id="2.7.7.65"/>
    </reaction>
</comment>
<dbReference type="GO" id="GO:0004672">
    <property type="term" value="F:protein kinase activity"/>
    <property type="evidence" value="ECO:0007669"/>
    <property type="project" value="UniProtKB-ARBA"/>
</dbReference>
<dbReference type="RefSeq" id="WP_066135184.1">
    <property type="nucleotide sequence ID" value="NZ_CP014525.1"/>
</dbReference>
<dbReference type="PROSITE" id="PS50887">
    <property type="entry name" value="GGDEF"/>
    <property type="match status" value="1"/>
</dbReference>
<dbReference type="InterPro" id="IPR008207">
    <property type="entry name" value="Sig_transdc_His_kin_Hpt_dom"/>
</dbReference>
<feature type="domain" description="HPt" evidence="8">
    <location>
        <begin position="12"/>
        <end position="115"/>
    </location>
</feature>
<dbReference type="InterPro" id="IPR001789">
    <property type="entry name" value="Sig_transdc_resp-reg_receiver"/>
</dbReference>
<dbReference type="GO" id="GO:0052621">
    <property type="term" value="F:diguanylate cyclase activity"/>
    <property type="evidence" value="ECO:0007669"/>
    <property type="project" value="UniProtKB-EC"/>
</dbReference>
<organism evidence="9 10">
    <name type="scientific">Haematospirillum jordaniae</name>
    <dbReference type="NCBI Taxonomy" id="1549855"/>
    <lineage>
        <taxon>Bacteria</taxon>
        <taxon>Pseudomonadati</taxon>
        <taxon>Pseudomonadota</taxon>
        <taxon>Alphaproteobacteria</taxon>
        <taxon>Rhodospirillales</taxon>
        <taxon>Novispirillaceae</taxon>
        <taxon>Haematospirillum</taxon>
    </lineage>
</organism>
<proteinExistence type="predicted"/>
<dbReference type="Gene3D" id="3.40.50.2300">
    <property type="match status" value="1"/>
</dbReference>
<dbReference type="PANTHER" id="PTHR45138:SF9">
    <property type="entry name" value="DIGUANYLATE CYCLASE DGCM-RELATED"/>
    <property type="match status" value="1"/>
</dbReference>
<dbReference type="SMART" id="SM00267">
    <property type="entry name" value="GGDEF"/>
    <property type="match status" value="1"/>
</dbReference>
<dbReference type="InterPro" id="IPR043128">
    <property type="entry name" value="Rev_trsase/Diguanyl_cyclase"/>
</dbReference>
<dbReference type="SMART" id="SM00448">
    <property type="entry name" value="REC"/>
    <property type="match status" value="1"/>
</dbReference>
<gene>
    <name evidence="9" type="ORF">AY555_07220</name>
</gene>
<dbReference type="SUPFAM" id="SSF55073">
    <property type="entry name" value="Nucleotide cyclase"/>
    <property type="match status" value="1"/>
</dbReference>
<evidence type="ECO:0000256" key="4">
    <source>
        <dbReference type="PROSITE-ProRule" id="PRU00110"/>
    </source>
</evidence>
<evidence type="ECO:0000256" key="3">
    <source>
        <dbReference type="ARBA" id="ARBA00034247"/>
    </source>
</evidence>
<evidence type="ECO:0000313" key="10">
    <source>
        <dbReference type="Proteomes" id="UP000076066"/>
    </source>
</evidence>
<dbReference type="GO" id="GO:0043709">
    <property type="term" value="P:cell adhesion involved in single-species biofilm formation"/>
    <property type="evidence" value="ECO:0007669"/>
    <property type="project" value="TreeGrafter"/>
</dbReference>
<evidence type="ECO:0000256" key="1">
    <source>
        <dbReference type="ARBA" id="ARBA00012528"/>
    </source>
</evidence>
<dbReference type="Pfam" id="PF00990">
    <property type="entry name" value="GGDEF"/>
    <property type="match status" value="1"/>
</dbReference>
<dbReference type="InterPro" id="IPR011006">
    <property type="entry name" value="CheY-like_superfamily"/>
</dbReference>
<dbReference type="PROSITE" id="PS50894">
    <property type="entry name" value="HPT"/>
    <property type="match status" value="1"/>
</dbReference>
<dbReference type="Pfam" id="PF00072">
    <property type="entry name" value="Response_reg"/>
    <property type="match status" value="1"/>
</dbReference>
<feature type="domain" description="Response regulatory" evidence="6">
    <location>
        <begin position="259"/>
        <end position="375"/>
    </location>
</feature>
<dbReference type="SUPFAM" id="SSF52172">
    <property type="entry name" value="CheY-like"/>
    <property type="match status" value="1"/>
</dbReference>
<evidence type="ECO:0000259" key="7">
    <source>
        <dbReference type="PROSITE" id="PS50887"/>
    </source>
</evidence>
<protein>
    <recommendedName>
        <fullName evidence="1">diguanylate cyclase</fullName>
        <ecNumber evidence="1">2.7.7.65</ecNumber>
    </recommendedName>
</protein>
<keyword evidence="2" id="KW-0902">Two-component regulatory system</keyword>
<evidence type="ECO:0000259" key="8">
    <source>
        <dbReference type="PROSITE" id="PS50894"/>
    </source>
</evidence>
<dbReference type="FunFam" id="3.30.70.270:FF:000001">
    <property type="entry name" value="Diguanylate cyclase domain protein"/>
    <property type="match status" value="1"/>
</dbReference>
<dbReference type="NCBIfam" id="TIGR00254">
    <property type="entry name" value="GGDEF"/>
    <property type="match status" value="1"/>
</dbReference>
<dbReference type="InterPro" id="IPR029787">
    <property type="entry name" value="Nucleotide_cyclase"/>
</dbReference>